<sequence length="155" mass="18017">MSQLMSMMGDLKKQIGTNILSNTKNNLRRDIKEQVKVTALCSSKVLSISNNTQEENEADEYDLREEIPQGEDLKIEPETIIKSVVEDQESGRPYDAVWKSITIRGKEVHITHREICEFYNAPYYKYDFLNNIDLTCFKDIDMDKIVNYLTNNRGE</sequence>
<evidence type="ECO:0000313" key="1">
    <source>
        <dbReference type="EMBL" id="MBA0670709.1"/>
    </source>
</evidence>
<keyword evidence="2" id="KW-1185">Reference proteome</keyword>
<protein>
    <submittedName>
        <fullName evidence="1">Uncharacterized protein</fullName>
    </submittedName>
</protein>
<dbReference type="OrthoDB" id="999645at2759"/>
<comment type="caution">
    <text evidence="1">The sequence shown here is derived from an EMBL/GenBank/DDBJ whole genome shotgun (WGS) entry which is preliminary data.</text>
</comment>
<name>A0A7J8W7T2_9ROSI</name>
<dbReference type="Proteomes" id="UP000593573">
    <property type="component" value="Unassembled WGS sequence"/>
</dbReference>
<proteinExistence type="predicted"/>
<dbReference type="AlphaFoldDB" id="A0A7J8W7T2"/>
<accession>A0A7J8W7T2</accession>
<dbReference type="EMBL" id="JABFAB010237663">
    <property type="protein sequence ID" value="MBA0670709.1"/>
    <property type="molecule type" value="Genomic_DNA"/>
</dbReference>
<reference evidence="1 2" key="1">
    <citation type="journal article" date="2019" name="Genome Biol. Evol.">
        <title>Insights into the evolution of the New World diploid cottons (Gossypium, subgenus Houzingenia) based on genome sequencing.</title>
        <authorList>
            <person name="Grover C.E."/>
            <person name="Arick M.A. 2nd"/>
            <person name="Thrash A."/>
            <person name="Conover J.L."/>
            <person name="Sanders W.S."/>
            <person name="Peterson D.G."/>
            <person name="Frelichowski J.E."/>
            <person name="Scheffler J.A."/>
            <person name="Scheffler B.E."/>
            <person name="Wendel J.F."/>
        </authorList>
    </citation>
    <scope>NUCLEOTIDE SEQUENCE [LARGE SCALE GENOMIC DNA]</scope>
    <source>
        <strain evidence="1">57</strain>
        <tissue evidence="1">Leaf</tissue>
    </source>
</reference>
<organism evidence="1 2">
    <name type="scientific">Gossypium klotzschianum</name>
    <dbReference type="NCBI Taxonomy" id="34286"/>
    <lineage>
        <taxon>Eukaryota</taxon>
        <taxon>Viridiplantae</taxon>
        <taxon>Streptophyta</taxon>
        <taxon>Embryophyta</taxon>
        <taxon>Tracheophyta</taxon>
        <taxon>Spermatophyta</taxon>
        <taxon>Magnoliopsida</taxon>
        <taxon>eudicotyledons</taxon>
        <taxon>Gunneridae</taxon>
        <taxon>Pentapetalae</taxon>
        <taxon>rosids</taxon>
        <taxon>malvids</taxon>
        <taxon>Malvales</taxon>
        <taxon>Malvaceae</taxon>
        <taxon>Malvoideae</taxon>
        <taxon>Gossypium</taxon>
    </lineage>
</organism>
<gene>
    <name evidence="1" type="ORF">Goklo_029767</name>
</gene>
<evidence type="ECO:0000313" key="2">
    <source>
        <dbReference type="Proteomes" id="UP000593573"/>
    </source>
</evidence>